<evidence type="ECO:0000313" key="2">
    <source>
        <dbReference type="Proteomes" id="UP001159405"/>
    </source>
</evidence>
<dbReference type="EMBL" id="CALNXK010000043">
    <property type="protein sequence ID" value="CAH3126786.1"/>
    <property type="molecule type" value="Genomic_DNA"/>
</dbReference>
<sequence>MAAMVVPQNAVKNWEKSGKDEVYRLCKTCVRGELSDSNFQCGENGLIVLGRSLIPCLFFHRS</sequence>
<evidence type="ECO:0000313" key="1">
    <source>
        <dbReference type="EMBL" id="CAH3126786.1"/>
    </source>
</evidence>
<protein>
    <submittedName>
        <fullName evidence="1">Uncharacterized protein</fullName>
    </submittedName>
</protein>
<dbReference type="Proteomes" id="UP001159405">
    <property type="component" value="Unassembled WGS sequence"/>
</dbReference>
<organism evidence="1 2">
    <name type="scientific">Porites lobata</name>
    <dbReference type="NCBI Taxonomy" id="104759"/>
    <lineage>
        <taxon>Eukaryota</taxon>
        <taxon>Metazoa</taxon>
        <taxon>Cnidaria</taxon>
        <taxon>Anthozoa</taxon>
        <taxon>Hexacorallia</taxon>
        <taxon>Scleractinia</taxon>
        <taxon>Fungiina</taxon>
        <taxon>Poritidae</taxon>
        <taxon>Porites</taxon>
    </lineage>
</organism>
<keyword evidence="2" id="KW-1185">Reference proteome</keyword>
<reference evidence="1 2" key="1">
    <citation type="submission" date="2022-05" db="EMBL/GenBank/DDBJ databases">
        <authorList>
            <consortium name="Genoscope - CEA"/>
            <person name="William W."/>
        </authorList>
    </citation>
    <scope>NUCLEOTIDE SEQUENCE [LARGE SCALE GENOMIC DNA]</scope>
</reference>
<name>A0ABN8NY73_9CNID</name>
<comment type="caution">
    <text evidence="1">The sequence shown here is derived from an EMBL/GenBank/DDBJ whole genome shotgun (WGS) entry which is preliminary data.</text>
</comment>
<accession>A0ABN8NY73</accession>
<gene>
    <name evidence="1" type="ORF">PLOB_00032926</name>
</gene>
<proteinExistence type="predicted"/>